<name>A0ABT2JJ78_9PSEU</name>
<comment type="caution">
    <text evidence="1">The sequence shown here is derived from an EMBL/GenBank/DDBJ whole genome shotgun (WGS) entry which is preliminary data.</text>
</comment>
<protein>
    <recommendedName>
        <fullName evidence="3">Asp23/Gls24 family envelope stress response protein</fullName>
    </recommendedName>
</protein>
<reference evidence="1 2" key="1">
    <citation type="submission" date="2021-02" db="EMBL/GenBank/DDBJ databases">
        <title>Actinophytocola xerophila sp. nov., isolated from soil of cotton cropping field.</title>
        <authorList>
            <person name="Huang R."/>
            <person name="Chen X."/>
            <person name="Ge X."/>
            <person name="Liu W."/>
        </authorList>
    </citation>
    <scope>NUCLEOTIDE SEQUENCE [LARGE SCALE GENOMIC DNA]</scope>
    <source>
        <strain evidence="1 2">S1-96</strain>
    </source>
</reference>
<evidence type="ECO:0000313" key="1">
    <source>
        <dbReference type="EMBL" id="MCT2587939.1"/>
    </source>
</evidence>
<sequence length="107" mass="11161">MNTTEFARDLVAAVAKIPGLRPATQAGPSPLGWQWDALAVDVIRGAGGGDVVIRAVATRLPLPPIVRQAEQALLAVVAARRLPIARMRLEITEIDGAAFGTGKGSPE</sequence>
<evidence type="ECO:0000313" key="2">
    <source>
        <dbReference type="Proteomes" id="UP001156441"/>
    </source>
</evidence>
<proteinExistence type="predicted"/>
<accession>A0ABT2JJ78</accession>
<dbReference type="EMBL" id="JAFFZE010000030">
    <property type="protein sequence ID" value="MCT2587939.1"/>
    <property type="molecule type" value="Genomic_DNA"/>
</dbReference>
<keyword evidence="2" id="KW-1185">Reference proteome</keyword>
<dbReference type="RefSeq" id="WP_260195862.1">
    <property type="nucleotide sequence ID" value="NZ_JAFFZE010000030.1"/>
</dbReference>
<evidence type="ECO:0008006" key="3">
    <source>
        <dbReference type="Google" id="ProtNLM"/>
    </source>
</evidence>
<dbReference type="Proteomes" id="UP001156441">
    <property type="component" value="Unassembled WGS sequence"/>
</dbReference>
<organism evidence="1 2">
    <name type="scientific">Actinophytocola gossypii</name>
    <dbReference type="NCBI Taxonomy" id="2812003"/>
    <lineage>
        <taxon>Bacteria</taxon>
        <taxon>Bacillati</taxon>
        <taxon>Actinomycetota</taxon>
        <taxon>Actinomycetes</taxon>
        <taxon>Pseudonocardiales</taxon>
        <taxon>Pseudonocardiaceae</taxon>
    </lineage>
</organism>
<gene>
    <name evidence="1" type="ORF">JT362_32985</name>
</gene>